<gene>
    <name evidence="2" type="ORF">JD82_01536</name>
</gene>
<sequence length="138" mass="14391">MTTPRAARPWHAMRVTPALAGGGLLCGFALGTGALALPCWFRALTGVDCPFCGGSRALGDLLHGDIVASVGHNAYAVVIVLPLVVAVLTALARWETGRAARWWPAGKAGTTLTIGLVVLTAAWWVFRGLPAGAWFRSA</sequence>
<dbReference type="Proteomes" id="UP000317303">
    <property type="component" value="Unassembled WGS sequence"/>
</dbReference>
<dbReference type="InterPro" id="IPR021215">
    <property type="entry name" value="DUF2752"/>
</dbReference>
<accession>A0A660CCQ9</accession>
<organism evidence="2 3">
    <name type="scientific">Prauserella rugosa</name>
    <dbReference type="NCBI Taxonomy" id="43354"/>
    <lineage>
        <taxon>Bacteria</taxon>
        <taxon>Bacillati</taxon>
        <taxon>Actinomycetota</taxon>
        <taxon>Actinomycetes</taxon>
        <taxon>Pseudonocardiales</taxon>
        <taxon>Pseudonocardiaceae</taxon>
        <taxon>Prauserella</taxon>
    </lineage>
</organism>
<comment type="caution">
    <text evidence="2">The sequence shown here is derived from an EMBL/GenBank/DDBJ whole genome shotgun (WGS) entry which is preliminary data.</text>
</comment>
<feature type="transmembrane region" description="Helical" evidence="1">
    <location>
        <begin position="74"/>
        <end position="94"/>
    </location>
</feature>
<keyword evidence="1" id="KW-0472">Membrane</keyword>
<dbReference type="RefSeq" id="WP_030530749.1">
    <property type="nucleotide sequence ID" value="NZ_JOIJ01000002.1"/>
</dbReference>
<evidence type="ECO:0000256" key="1">
    <source>
        <dbReference type="SAM" id="Phobius"/>
    </source>
</evidence>
<reference evidence="2 3" key="1">
    <citation type="submission" date="2019-07" db="EMBL/GenBank/DDBJ databases">
        <title>R&amp;d 2014.</title>
        <authorList>
            <person name="Klenk H.-P."/>
        </authorList>
    </citation>
    <scope>NUCLEOTIDE SEQUENCE [LARGE SCALE GENOMIC DNA]</scope>
    <source>
        <strain evidence="2 3">DSM 43194</strain>
    </source>
</reference>
<keyword evidence="3" id="KW-1185">Reference proteome</keyword>
<feature type="transmembrane region" description="Helical" evidence="1">
    <location>
        <begin position="106"/>
        <end position="126"/>
    </location>
</feature>
<dbReference type="OrthoDB" id="5966662at2"/>
<dbReference type="AlphaFoldDB" id="A0A660CCQ9"/>
<proteinExistence type="predicted"/>
<evidence type="ECO:0000313" key="3">
    <source>
        <dbReference type="Proteomes" id="UP000317303"/>
    </source>
</evidence>
<protein>
    <submittedName>
        <fullName evidence="2">Uncharacterized protein DUF2752</fullName>
    </submittedName>
</protein>
<name>A0A660CCQ9_9PSEU</name>
<dbReference type="EMBL" id="VLJV01000001">
    <property type="protein sequence ID" value="TWH19707.1"/>
    <property type="molecule type" value="Genomic_DNA"/>
</dbReference>
<dbReference type="Pfam" id="PF10825">
    <property type="entry name" value="DUF2752"/>
    <property type="match status" value="1"/>
</dbReference>
<evidence type="ECO:0000313" key="2">
    <source>
        <dbReference type="EMBL" id="TWH19707.1"/>
    </source>
</evidence>
<keyword evidence="1" id="KW-1133">Transmembrane helix</keyword>
<keyword evidence="1" id="KW-0812">Transmembrane</keyword>